<evidence type="ECO:0000313" key="2">
    <source>
        <dbReference type="EMBL" id="CAE32159.1"/>
    </source>
</evidence>
<evidence type="ECO:0000259" key="1">
    <source>
        <dbReference type="Pfam" id="PF13986"/>
    </source>
</evidence>
<dbReference type="RefSeq" id="WP_010926222.1">
    <property type="nucleotide sequence ID" value="NC_002927.3"/>
</dbReference>
<accession>A0A0H3LK98</accession>
<organism evidence="2 3">
    <name type="scientific">Bordetella bronchiseptica (strain ATCC BAA-588 / NCTC 13252 / RB50)</name>
    <name type="common">Alcaligenes bronchisepticus</name>
    <dbReference type="NCBI Taxonomy" id="257310"/>
    <lineage>
        <taxon>Bacteria</taxon>
        <taxon>Pseudomonadati</taxon>
        <taxon>Pseudomonadota</taxon>
        <taxon>Betaproteobacteria</taxon>
        <taxon>Burkholderiales</taxon>
        <taxon>Alcaligenaceae</taxon>
        <taxon>Bordetella</taxon>
    </lineage>
</organism>
<dbReference type="AlphaFoldDB" id="A0A0H3LK98"/>
<protein>
    <recommendedName>
        <fullName evidence="1">DUF4224 domain-containing protein</fullName>
    </recommendedName>
</protein>
<sequence length="70" mass="8140">MLTLTAAEIKEITRKQRRTAQVKVLKALGIRYQVRPDGTILVYRRYVEKADTIPTREPQMRLRNGQTAQV</sequence>
<name>A0A0H3LK98_BORBR</name>
<dbReference type="InterPro" id="IPR025319">
    <property type="entry name" value="DUF4224"/>
</dbReference>
<dbReference type="KEGG" id="bbr:BB1662"/>
<gene>
    <name evidence="2" type="ordered locus">BB1662</name>
</gene>
<dbReference type="EMBL" id="BX640442">
    <property type="protein sequence ID" value="CAE32159.1"/>
    <property type="molecule type" value="Genomic_DNA"/>
</dbReference>
<dbReference type="Pfam" id="PF13986">
    <property type="entry name" value="DUF4224"/>
    <property type="match status" value="1"/>
</dbReference>
<evidence type="ECO:0000313" key="3">
    <source>
        <dbReference type="Proteomes" id="UP000001027"/>
    </source>
</evidence>
<dbReference type="Proteomes" id="UP000001027">
    <property type="component" value="Chromosome"/>
</dbReference>
<dbReference type="eggNOG" id="ENOG5032PTP">
    <property type="taxonomic scope" value="Bacteria"/>
</dbReference>
<feature type="domain" description="DUF4224" evidence="1">
    <location>
        <begin position="3"/>
        <end position="47"/>
    </location>
</feature>
<dbReference type="HOGENOM" id="CLU_2749747_0_0_4"/>
<proteinExistence type="predicted"/>
<reference evidence="3" key="1">
    <citation type="journal article" date="2003" name="Nat. Genet.">
        <title>Comparative analysis of the genome sequences of Bordetella pertussis, Bordetella parapertussis and Bordetella bronchiseptica.</title>
        <authorList>
            <person name="Parkhill J."/>
            <person name="Sebaihia M."/>
            <person name="Preston A."/>
            <person name="Murphy L.D."/>
            <person name="Thomson N.R."/>
            <person name="Harris D.E."/>
            <person name="Holden M.T.G."/>
            <person name="Churcher C.M."/>
            <person name="Bentley S.D."/>
            <person name="Mungall K.L."/>
            <person name="Cerdeno-Tarraga A.-M."/>
            <person name="Temple L."/>
            <person name="James K.D."/>
            <person name="Harris B."/>
            <person name="Quail M.A."/>
            <person name="Achtman M."/>
            <person name="Atkin R."/>
            <person name="Baker S."/>
            <person name="Basham D."/>
            <person name="Bason N."/>
            <person name="Cherevach I."/>
            <person name="Chillingworth T."/>
            <person name="Collins M."/>
            <person name="Cronin A."/>
            <person name="Davis P."/>
            <person name="Doggett J."/>
            <person name="Feltwell T."/>
            <person name="Goble A."/>
            <person name="Hamlin N."/>
            <person name="Hauser H."/>
            <person name="Holroyd S."/>
            <person name="Jagels K."/>
            <person name="Leather S."/>
            <person name="Moule S."/>
            <person name="Norberczak H."/>
            <person name="O'Neil S."/>
            <person name="Ormond D."/>
            <person name="Price C."/>
            <person name="Rabbinowitsch E."/>
            <person name="Rutter S."/>
            <person name="Sanders M."/>
            <person name="Saunders D."/>
            <person name="Seeger K."/>
            <person name="Sharp S."/>
            <person name="Simmonds M."/>
            <person name="Skelton J."/>
            <person name="Squares R."/>
            <person name="Squares S."/>
            <person name="Stevens K."/>
            <person name="Unwin L."/>
            <person name="Whitehead S."/>
            <person name="Barrell B.G."/>
            <person name="Maskell D.J."/>
        </authorList>
    </citation>
    <scope>NUCLEOTIDE SEQUENCE [LARGE SCALE GENOMIC DNA]</scope>
    <source>
        <strain evidence="3">ATCC BAA-588 / NCTC 13252 / RB50</strain>
    </source>
</reference>